<accession>A0A0V0HHL2</accession>
<dbReference type="AlphaFoldDB" id="A0A0V0HHL2"/>
<proteinExistence type="predicted"/>
<dbReference type="EMBL" id="GEDG01019837">
    <property type="protein sequence ID" value="JAP19607.1"/>
    <property type="molecule type" value="Transcribed_RNA"/>
</dbReference>
<name>A0A0V0HHL2_SOLCH</name>
<organism evidence="1">
    <name type="scientific">Solanum chacoense</name>
    <name type="common">Chaco potato</name>
    <dbReference type="NCBI Taxonomy" id="4108"/>
    <lineage>
        <taxon>Eukaryota</taxon>
        <taxon>Viridiplantae</taxon>
        <taxon>Streptophyta</taxon>
        <taxon>Embryophyta</taxon>
        <taxon>Tracheophyta</taxon>
        <taxon>Spermatophyta</taxon>
        <taxon>Magnoliopsida</taxon>
        <taxon>eudicotyledons</taxon>
        <taxon>Gunneridae</taxon>
        <taxon>Pentapetalae</taxon>
        <taxon>asterids</taxon>
        <taxon>lamiids</taxon>
        <taxon>Solanales</taxon>
        <taxon>Solanaceae</taxon>
        <taxon>Solanoideae</taxon>
        <taxon>Solaneae</taxon>
        <taxon>Solanum</taxon>
    </lineage>
</organism>
<feature type="non-terminal residue" evidence="1">
    <location>
        <position position="1"/>
    </location>
</feature>
<protein>
    <submittedName>
        <fullName evidence="1">Putative ovule protein</fullName>
    </submittedName>
</protein>
<evidence type="ECO:0000313" key="1">
    <source>
        <dbReference type="EMBL" id="JAP19607.1"/>
    </source>
</evidence>
<reference evidence="1" key="1">
    <citation type="submission" date="2015-12" db="EMBL/GenBank/DDBJ databases">
        <title>Gene expression during late stages of embryo sac development: a critical building block for successful pollen-pistil interactions.</title>
        <authorList>
            <person name="Liu Y."/>
            <person name="Joly V."/>
            <person name="Sabar M."/>
            <person name="Matton D.P."/>
        </authorList>
    </citation>
    <scope>NUCLEOTIDE SEQUENCE</scope>
</reference>
<sequence length="79" mass="9130">HPSLWPLKAQGNHHHQPLLVYLPPAPTGPLEYVQIIWLSPTQIQFESHPVQEPKLKLANLLLNRPEKVKGVKMRFKLEI</sequence>